<proteinExistence type="predicted"/>
<gene>
    <name evidence="5" type="ORF">C1638_006905</name>
</gene>
<dbReference type="PROSITE" id="PS50005">
    <property type="entry name" value="TPR"/>
    <property type="match status" value="1"/>
</dbReference>
<dbReference type="InterPro" id="IPR039226">
    <property type="entry name" value="Ski3/TTC37"/>
</dbReference>
<dbReference type="Proteomes" id="UP000236182">
    <property type="component" value="Unassembled WGS sequence"/>
</dbReference>
<reference evidence="5" key="1">
    <citation type="submission" date="2018-04" db="EMBL/GenBank/DDBJ databases">
        <title>Draft Genome Sequences of Chryseobacterium lactis NCTC11390T isolated from milk, Chryseobacterium oncorhynchi 701B-08T from rainbow trout, and Chryseobacterium viscerum 687B-08T from diseased fish.</title>
        <authorList>
            <person name="Jeong J.-J."/>
            <person name="Lee Y.J."/>
            <person name="Pathiraja D."/>
            <person name="Park B."/>
            <person name="Choi I.-G."/>
            <person name="Kim K.D."/>
        </authorList>
    </citation>
    <scope>NUCLEOTIDE SEQUENCE [LARGE SCALE GENOMIC DNA]</scope>
    <source>
        <strain evidence="5">701B-08</strain>
    </source>
</reference>
<comment type="caution">
    <text evidence="5">The sequence shown here is derived from an EMBL/GenBank/DDBJ whole genome shotgun (WGS) entry which is preliminary data.</text>
</comment>
<dbReference type="PANTHER" id="PTHR15704">
    <property type="entry name" value="SUPERKILLER 3 PROTEIN-RELATED"/>
    <property type="match status" value="1"/>
</dbReference>
<sequence length="262" mass="30426">MNEKEVKKHLSDAKKYRNNGEFAESLAILHQVNNEFPENVTYRYLLASTYYESLSTDPAKRYVEEAIALDANFKENYELLGDIYQKEGDLEKAQINYEKAYDLDSQYLTVGEKLIQLYLKIKNYEGVVKVCDNMMSYIPVDASTAKSRALTSIYLGCILYKSWALAYLKDYSNAAKEIENIKAMDKQMGLPTYPDMYRNEDEALFKIYYKLKNTEKTEEYRNLLSGAYKYSAEAIHKLEAEADQDIILFRQRPEVMVHLGLS</sequence>
<dbReference type="GO" id="GO:0055087">
    <property type="term" value="C:Ski complex"/>
    <property type="evidence" value="ECO:0007669"/>
    <property type="project" value="InterPro"/>
</dbReference>
<dbReference type="InterPro" id="IPR019734">
    <property type="entry name" value="TPR_rpt"/>
</dbReference>
<evidence type="ECO:0000313" key="5">
    <source>
        <dbReference type="EMBL" id="PWN66100.1"/>
    </source>
</evidence>
<accession>A0A316X5N9</accession>
<dbReference type="SUPFAM" id="SSF48452">
    <property type="entry name" value="TPR-like"/>
    <property type="match status" value="1"/>
</dbReference>
<dbReference type="EMBL" id="PPEI02000002">
    <property type="protein sequence ID" value="PWN66100.1"/>
    <property type="molecule type" value="Genomic_DNA"/>
</dbReference>
<feature type="domain" description="Tetratricopeptide repeat protein 21A/21B C-terminal ARM" evidence="4">
    <location>
        <begin position="45"/>
        <end position="139"/>
    </location>
</feature>
<protein>
    <recommendedName>
        <fullName evidence="4">Tetratricopeptide repeat protein 21A/21B C-terminal ARM domain-containing protein</fullName>
    </recommendedName>
</protein>
<organism evidence="5 6">
    <name type="scientific">Chryseobacterium oncorhynchi</name>
    <dbReference type="NCBI Taxonomy" id="741074"/>
    <lineage>
        <taxon>Bacteria</taxon>
        <taxon>Pseudomonadati</taxon>
        <taxon>Bacteroidota</taxon>
        <taxon>Flavobacteriia</taxon>
        <taxon>Flavobacteriales</taxon>
        <taxon>Weeksellaceae</taxon>
        <taxon>Chryseobacterium group</taxon>
        <taxon>Chryseobacterium</taxon>
    </lineage>
</organism>
<dbReference type="PANTHER" id="PTHR15704:SF7">
    <property type="entry name" value="SUPERKILLER COMPLEX PROTEIN 3"/>
    <property type="match status" value="1"/>
</dbReference>
<dbReference type="AlphaFoldDB" id="A0A316X5N9"/>
<dbReference type="Pfam" id="PF25063">
    <property type="entry name" value="ARM_TT21_C"/>
    <property type="match status" value="1"/>
</dbReference>
<keyword evidence="2 3" id="KW-0802">TPR repeat</keyword>
<keyword evidence="1" id="KW-0677">Repeat</keyword>
<dbReference type="InterPro" id="IPR011990">
    <property type="entry name" value="TPR-like_helical_dom_sf"/>
</dbReference>
<dbReference type="RefSeq" id="WP_109619485.1">
    <property type="nucleotide sequence ID" value="NZ_PPEI02000002.1"/>
</dbReference>
<dbReference type="Gene3D" id="1.25.40.10">
    <property type="entry name" value="Tetratricopeptide repeat domain"/>
    <property type="match status" value="1"/>
</dbReference>
<evidence type="ECO:0000256" key="2">
    <source>
        <dbReference type="ARBA" id="ARBA00022803"/>
    </source>
</evidence>
<feature type="repeat" description="TPR" evidence="3">
    <location>
        <begin position="74"/>
        <end position="107"/>
    </location>
</feature>
<evidence type="ECO:0000313" key="6">
    <source>
        <dbReference type="Proteomes" id="UP000236182"/>
    </source>
</evidence>
<dbReference type="OrthoDB" id="9810596at2"/>
<keyword evidence="6" id="KW-1185">Reference proteome</keyword>
<dbReference type="InterPro" id="IPR056834">
    <property type="entry name" value="ARM_TT21_C"/>
</dbReference>
<name>A0A316X5N9_9FLAO</name>
<evidence type="ECO:0000256" key="3">
    <source>
        <dbReference type="PROSITE-ProRule" id="PRU00339"/>
    </source>
</evidence>
<evidence type="ECO:0000256" key="1">
    <source>
        <dbReference type="ARBA" id="ARBA00022737"/>
    </source>
</evidence>
<dbReference type="GO" id="GO:0006401">
    <property type="term" value="P:RNA catabolic process"/>
    <property type="evidence" value="ECO:0007669"/>
    <property type="project" value="InterPro"/>
</dbReference>
<evidence type="ECO:0000259" key="4">
    <source>
        <dbReference type="Pfam" id="PF25063"/>
    </source>
</evidence>